<dbReference type="GO" id="GO:0016787">
    <property type="term" value="F:hydrolase activity"/>
    <property type="evidence" value="ECO:0007669"/>
    <property type="project" value="UniProtKB-KW"/>
</dbReference>
<dbReference type="PANTHER" id="PTHR10655:SF17">
    <property type="entry name" value="LYSOPHOSPHOLIPASE-LIKE PROTEIN 1"/>
    <property type="match status" value="1"/>
</dbReference>
<dbReference type="InterPro" id="IPR003140">
    <property type="entry name" value="PLipase/COase/thioEstase"/>
</dbReference>
<dbReference type="Proteomes" id="UP000599523">
    <property type="component" value="Unassembled WGS sequence"/>
</dbReference>
<gene>
    <name evidence="4" type="ORF">GPA21_01250</name>
</gene>
<organism evidence="4 5">
    <name type="scientific">Azoarcus taiwanensis</name>
    <dbReference type="NCBI Taxonomy" id="666964"/>
    <lineage>
        <taxon>Bacteria</taxon>
        <taxon>Pseudomonadati</taxon>
        <taxon>Pseudomonadota</taxon>
        <taxon>Betaproteobacteria</taxon>
        <taxon>Rhodocyclales</taxon>
        <taxon>Zoogloeaceae</taxon>
        <taxon>Azoarcus</taxon>
    </lineage>
</organism>
<dbReference type="PANTHER" id="PTHR10655">
    <property type="entry name" value="LYSOPHOSPHOLIPASE-RELATED"/>
    <property type="match status" value="1"/>
</dbReference>
<evidence type="ECO:0000259" key="3">
    <source>
        <dbReference type="Pfam" id="PF02230"/>
    </source>
</evidence>
<dbReference type="SUPFAM" id="SSF53474">
    <property type="entry name" value="alpha/beta-Hydrolases"/>
    <property type="match status" value="1"/>
</dbReference>
<dbReference type="InterPro" id="IPR050565">
    <property type="entry name" value="LYPA1-2/EST-like"/>
</dbReference>
<dbReference type="InterPro" id="IPR029058">
    <property type="entry name" value="AB_hydrolase_fold"/>
</dbReference>
<evidence type="ECO:0000313" key="5">
    <source>
        <dbReference type="Proteomes" id="UP000599523"/>
    </source>
</evidence>
<dbReference type="EMBL" id="WTVM01000004">
    <property type="protein sequence ID" value="NMG01601.1"/>
    <property type="molecule type" value="Genomic_DNA"/>
</dbReference>
<proteinExistence type="inferred from homology"/>
<dbReference type="AlphaFoldDB" id="A0A972F5E3"/>
<sequence>MTNTTPGHASPLDAVEIETSPNPSHAVIWLHGLGADGHDFEPVVAALDAANLPATRFVFPHAPMRAVTINNGYVMRAWYDVVSADFSQRREDPDGVRESARLAEALIARENARGIADENIVLAGFSQGGAIALHAGLRHPQRLAGILALSTYVPLAETLAAERHEANTQTSVFMAHGRQDPVIPYSFAKLSYGLLSQLGQPVSWHAYTADHTVTLDELRDIERWLQKVLGEEAEPSDTPNL</sequence>
<keyword evidence="2 4" id="KW-0378">Hydrolase</keyword>
<dbReference type="RefSeq" id="WP_168986395.1">
    <property type="nucleotide sequence ID" value="NZ_CAWPHM010000275.1"/>
</dbReference>
<evidence type="ECO:0000256" key="2">
    <source>
        <dbReference type="ARBA" id="ARBA00022801"/>
    </source>
</evidence>
<feature type="domain" description="Phospholipase/carboxylesterase/thioesterase" evidence="3">
    <location>
        <begin position="21"/>
        <end position="228"/>
    </location>
</feature>
<evidence type="ECO:0000256" key="1">
    <source>
        <dbReference type="ARBA" id="ARBA00006499"/>
    </source>
</evidence>
<name>A0A972F5E3_9RHOO</name>
<reference evidence="4" key="1">
    <citation type="submission" date="2019-12" db="EMBL/GenBank/DDBJ databases">
        <title>Comparative genomics gives insights into the taxonomy of the Azoarcus-Aromatoleum group and reveals separate origins of nif in the plant-associated Azoarcus and non-plant-associated Aromatoleum sub-groups.</title>
        <authorList>
            <person name="Lafos M."/>
            <person name="Maluk M."/>
            <person name="Batista M."/>
            <person name="Junghare M."/>
            <person name="Carmona M."/>
            <person name="Faoro H."/>
            <person name="Cruz L.M."/>
            <person name="Battistoni F."/>
            <person name="De Souza E."/>
            <person name="Pedrosa F."/>
            <person name="Chen W.-M."/>
            <person name="Poole P.S."/>
            <person name="Dixon R.A."/>
            <person name="James E.K."/>
        </authorList>
    </citation>
    <scope>NUCLEOTIDE SEQUENCE</scope>
    <source>
        <strain evidence="4">NSC3</strain>
    </source>
</reference>
<evidence type="ECO:0000313" key="4">
    <source>
        <dbReference type="EMBL" id="NMG01601.1"/>
    </source>
</evidence>
<dbReference type="Pfam" id="PF02230">
    <property type="entry name" value="Abhydrolase_2"/>
    <property type="match status" value="1"/>
</dbReference>
<comment type="caution">
    <text evidence="4">The sequence shown here is derived from an EMBL/GenBank/DDBJ whole genome shotgun (WGS) entry which is preliminary data.</text>
</comment>
<protein>
    <submittedName>
        <fullName evidence="4">Alpha/beta hydrolase fold domain-containing protein</fullName>
    </submittedName>
</protein>
<accession>A0A972F5E3</accession>
<comment type="similarity">
    <text evidence="1">Belongs to the AB hydrolase superfamily. AB hydrolase 2 family.</text>
</comment>
<keyword evidence="5" id="KW-1185">Reference proteome</keyword>
<dbReference type="Gene3D" id="3.40.50.1820">
    <property type="entry name" value="alpha/beta hydrolase"/>
    <property type="match status" value="1"/>
</dbReference>